<sequence>MGDKHAGKPQETKPFEPKDKPSPDGSKGGGGKREK</sequence>
<evidence type="ECO:0000256" key="1">
    <source>
        <dbReference type="SAM" id="MobiDB-lite"/>
    </source>
</evidence>
<accession>A0A1H6CUV1</accession>
<name>A0A1H6CUV1_9ACTN</name>
<keyword evidence="3" id="KW-1185">Reference proteome</keyword>
<proteinExistence type="predicted"/>
<reference evidence="3" key="1">
    <citation type="submission" date="2016-10" db="EMBL/GenBank/DDBJ databases">
        <authorList>
            <person name="Varghese N."/>
            <person name="Submissions S."/>
        </authorList>
    </citation>
    <scope>NUCLEOTIDE SEQUENCE [LARGE SCALE GENOMIC DNA]</scope>
    <source>
        <strain evidence="3">DSM 43163</strain>
    </source>
</reference>
<dbReference type="Proteomes" id="UP000236723">
    <property type="component" value="Unassembled WGS sequence"/>
</dbReference>
<feature type="compositionally biased region" description="Basic and acidic residues" evidence="1">
    <location>
        <begin position="1"/>
        <end position="22"/>
    </location>
</feature>
<dbReference type="EMBL" id="FNVO01000011">
    <property type="protein sequence ID" value="SEG76800.1"/>
    <property type="molecule type" value="Genomic_DNA"/>
</dbReference>
<dbReference type="AlphaFoldDB" id="A0A1H6CUV1"/>
<gene>
    <name evidence="2" type="ORF">SAMN04489712_111208</name>
</gene>
<evidence type="ECO:0000313" key="2">
    <source>
        <dbReference type="EMBL" id="SEG76800.1"/>
    </source>
</evidence>
<organism evidence="2 3">
    <name type="scientific">Thermomonospora echinospora</name>
    <dbReference type="NCBI Taxonomy" id="1992"/>
    <lineage>
        <taxon>Bacteria</taxon>
        <taxon>Bacillati</taxon>
        <taxon>Actinomycetota</taxon>
        <taxon>Actinomycetes</taxon>
        <taxon>Streptosporangiales</taxon>
        <taxon>Thermomonosporaceae</taxon>
        <taxon>Thermomonospora</taxon>
    </lineage>
</organism>
<evidence type="ECO:0000313" key="3">
    <source>
        <dbReference type="Proteomes" id="UP000236723"/>
    </source>
</evidence>
<feature type="region of interest" description="Disordered" evidence="1">
    <location>
        <begin position="1"/>
        <end position="35"/>
    </location>
</feature>
<protein>
    <submittedName>
        <fullName evidence="2">Uncharacterized protein</fullName>
    </submittedName>
</protein>